<dbReference type="PROSITE" id="PS50005">
    <property type="entry name" value="TPR"/>
    <property type="match status" value="1"/>
</dbReference>
<protein>
    <submittedName>
        <fullName evidence="4">Uncharacterized protein</fullName>
    </submittedName>
</protein>
<dbReference type="GO" id="GO:0015995">
    <property type="term" value="P:chlorophyll biosynthetic process"/>
    <property type="evidence" value="ECO:0007669"/>
    <property type="project" value="InterPro"/>
</dbReference>
<dbReference type="OrthoDB" id="286233at2759"/>
<feature type="region of interest" description="Disordered" evidence="3">
    <location>
        <begin position="86"/>
        <end position="163"/>
    </location>
</feature>
<dbReference type="SMART" id="SM00028">
    <property type="entry name" value="TPR"/>
    <property type="match status" value="2"/>
</dbReference>
<dbReference type="InterPro" id="IPR019734">
    <property type="entry name" value="TPR_rpt"/>
</dbReference>
<dbReference type="PANTHER" id="PTHR47310">
    <property type="entry name" value="PROTEIN FLUORESCENT IN BLUE LIGHT, CHLOROPLASTIC"/>
    <property type="match status" value="1"/>
</dbReference>
<name>K8EZG8_9CHLO</name>
<dbReference type="eggNOG" id="ENOG502S1JU">
    <property type="taxonomic scope" value="Eukaryota"/>
</dbReference>
<keyword evidence="5" id="KW-1185">Reference proteome</keyword>
<gene>
    <name evidence="4" type="ORF">Bathy01g07180</name>
</gene>
<feature type="repeat" description="TPR" evidence="1">
    <location>
        <begin position="424"/>
        <end position="457"/>
    </location>
</feature>
<feature type="compositionally biased region" description="Basic and acidic residues" evidence="3">
    <location>
        <begin position="386"/>
        <end position="407"/>
    </location>
</feature>
<dbReference type="SUPFAM" id="SSF48452">
    <property type="entry name" value="TPR-like"/>
    <property type="match status" value="1"/>
</dbReference>
<dbReference type="KEGG" id="bpg:Bathy01g07180"/>
<accession>K8EZG8</accession>
<dbReference type="RefSeq" id="XP_007515784.1">
    <property type="nucleotide sequence ID" value="XM_007515722.1"/>
</dbReference>
<evidence type="ECO:0000313" key="4">
    <source>
        <dbReference type="EMBL" id="CCO14663.1"/>
    </source>
</evidence>
<evidence type="ECO:0000313" key="5">
    <source>
        <dbReference type="Proteomes" id="UP000198341"/>
    </source>
</evidence>
<sequence>MERFRNAKRKRDRQKALSPFLFPFSNQGLAHSFAEKSSLSKKRRKSSFSIFASVSVHTPPSHHLTTLIEIRLRITMTSTVASMASTSAFVSSKTTTTMRKGKRGAQKKSTFAPPPPRVVSDKEEDYINSITARDDARPLMDKDGDKNEEESASSSSPSPSSSLLRRRFAASVCAVSVSVMMGGGGFLGEDINTNNVANAATINLLPPDLEKRREEEEAASYARIRKLEEEIIAEENRIRAGEMKKVTAVNDELARVREQEMKKVDILNAEADSFKAQQERIEANSRDAVARGEALCVTPSGIDIVGITELLALIGATASGIRARQQKIIVDELNEKLRAINQSLTARSKRNPTGMGASLGYAGAQMAGTPVDSPMSASMSELASGSKDEAAIKDDGDDASKGGKKTDFAVGPEDSVDDSEYDETRVNLKKGRQLLREKSYQEAISSFEKALALSRMNGDQIKMRRAVRGLGATKKAMGELSDAIKYMEEVLDISKAIKDYTGDMDAVGSIADMYTELGDLEKAGEYYDMYLSKINDASVDYDD</sequence>
<feature type="coiled-coil region" evidence="2">
    <location>
        <begin position="224"/>
        <end position="284"/>
    </location>
</feature>
<dbReference type="PANTHER" id="PTHR47310:SF2">
    <property type="entry name" value="PROTEIN FLUORESCENT IN BLUE LIGHT, CHLOROPLASTIC"/>
    <property type="match status" value="1"/>
</dbReference>
<evidence type="ECO:0000256" key="3">
    <source>
        <dbReference type="SAM" id="MobiDB-lite"/>
    </source>
</evidence>
<feature type="compositionally biased region" description="Low complexity" evidence="3">
    <location>
        <begin position="86"/>
        <end position="97"/>
    </location>
</feature>
<dbReference type="Proteomes" id="UP000198341">
    <property type="component" value="Chromosome 1"/>
</dbReference>
<organism evidence="4 5">
    <name type="scientific">Bathycoccus prasinos</name>
    <dbReference type="NCBI Taxonomy" id="41875"/>
    <lineage>
        <taxon>Eukaryota</taxon>
        <taxon>Viridiplantae</taxon>
        <taxon>Chlorophyta</taxon>
        <taxon>Mamiellophyceae</taxon>
        <taxon>Mamiellales</taxon>
        <taxon>Bathycoccaceae</taxon>
        <taxon>Bathycoccus</taxon>
    </lineage>
</organism>
<dbReference type="Pfam" id="PF13424">
    <property type="entry name" value="TPR_12"/>
    <property type="match status" value="1"/>
</dbReference>
<feature type="compositionally biased region" description="Low complexity" evidence="3">
    <location>
        <begin position="152"/>
        <end position="163"/>
    </location>
</feature>
<dbReference type="AlphaFoldDB" id="K8EZG8"/>
<dbReference type="EMBL" id="FO082278">
    <property type="protein sequence ID" value="CCO14663.1"/>
    <property type="molecule type" value="Genomic_DNA"/>
</dbReference>
<dbReference type="GeneID" id="19018452"/>
<reference evidence="4 5" key="1">
    <citation type="submission" date="2011-10" db="EMBL/GenBank/DDBJ databases">
        <authorList>
            <person name="Genoscope - CEA"/>
        </authorList>
    </citation>
    <scope>NUCLEOTIDE SEQUENCE [LARGE SCALE GENOMIC DNA]</scope>
    <source>
        <strain evidence="4 5">RCC 1105</strain>
    </source>
</reference>
<dbReference type="Gene3D" id="1.25.40.10">
    <property type="entry name" value="Tetratricopeptide repeat domain"/>
    <property type="match status" value="1"/>
</dbReference>
<keyword evidence="1" id="KW-0802">TPR repeat</keyword>
<evidence type="ECO:0000256" key="1">
    <source>
        <dbReference type="PROSITE-ProRule" id="PRU00339"/>
    </source>
</evidence>
<evidence type="ECO:0000256" key="2">
    <source>
        <dbReference type="SAM" id="Coils"/>
    </source>
</evidence>
<keyword evidence="2" id="KW-0175">Coiled coil</keyword>
<feature type="compositionally biased region" description="Basic and acidic residues" evidence="3">
    <location>
        <begin position="132"/>
        <end position="145"/>
    </location>
</feature>
<dbReference type="InterPro" id="IPR011990">
    <property type="entry name" value="TPR-like_helical_dom_sf"/>
</dbReference>
<proteinExistence type="predicted"/>
<dbReference type="InterPro" id="IPR044243">
    <property type="entry name" value="FLU"/>
</dbReference>
<feature type="region of interest" description="Disordered" evidence="3">
    <location>
        <begin position="370"/>
        <end position="423"/>
    </location>
</feature>